<accession>A0A1X7K0Q0</accession>
<keyword evidence="1" id="KW-0808">Transferase</keyword>
<evidence type="ECO:0000313" key="4">
    <source>
        <dbReference type="EMBL" id="SMG34319.1"/>
    </source>
</evidence>
<feature type="domain" description="N-acetyltransferase" evidence="3">
    <location>
        <begin position="5"/>
        <end position="145"/>
    </location>
</feature>
<dbReference type="Proteomes" id="UP000193834">
    <property type="component" value="Unassembled WGS sequence"/>
</dbReference>
<dbReference type="EMBL" id="FXAZ01000002">
    <property type="protein sequence ID" value="SMG34319.1"/>
    <property type="molecule type" value="Genomic_DNA"/>
</dbReference>
<gene>
    <name evidence="4" type="ORF">SAMN06295960_1951</name>
</gene>
<dbReference type="OrthoDB" id="2610997at2"/>
<evidence type="ECO:0000259" key="3">
    <source>
        <dbReference type="PROSITE" id="PS51186"/>
    </source>
</evidence>
<keyword evidence="2" id="KW-0012">Acyltransferase</keyword>
<dbReference type="SUPFAM" id="SSF55729">
    <property type="entry name" value="Acyl-CoA N-acyltransferases (Nat)"/>
    <property type="match status" value="1"/>
</dbReference>
<keyword evidence="4" id="KW-0687">Ribonucleoprotein</keyword>
<dbReference type="AlphaFoldDB" id="A0A1X7K0Q0"/>
<proteinExistence type="predicted"/>
<dbReference type="InterPro" id="IPR050832">
    <property type="entry name" value="Bact_Acetyltransf"/>
</dbReference>
<dbReference type="InterPro" id="IPR016181">
    <property type="entry name" value="Acyl_CoA_acyltransferase"/>
</dbReference>
<organism evidence="4 5">
    <name type="scientific">Paenibacillus aquistagni</name>
    <dbReference type="NCBI Taxonomy" id="1852522"/>
    <lineage>
        <taxon>Bacteria</taxon>
        <taxon>Bacillati</taxon>
        <taxon>Bacillota</taxon>
        <taxon>Bacilli</taxon>
        <taxon>Bacillales</taxon>
        <taxon>Paenibacillaceae</taxon>
        <taxon>Paenibacillus</taxon>
    </lineage>
</organism>
<dbReference type="PROSITE" id="PS51186">
    <property type="entry name" value="GNAT"/>
    <property type="match status" value="1"/>
</dbReference>
<evidence type="ECO:0000313" key="5">
    <source>
        <dbReference type="Proteomes" id="UP000193834"/>
    </source>
</evidence>
<dbReference type="GO" id="GO:0016747">
    <property type="term" value="F:acyltransferase activity, transferring groups other than amino-acyl groups"/>
    <property type="evidence" value="ECO:0007669"/>
    <property type="project" value="InterPro"/>
</dbReference>
<dbReference type="Pfam" id="PF00583">
    <property type="entry name" value="Acetyltransf_1"/>
    <property type="match status" value="1"/>
</dbReference>
<dbReference type="InterPro" id="IPR000182">
    <property type="entry name" value="GNAT_dom"/>
</dbReference>
<dbReference type="Gene3D" id="3.40.630.30">
    <property type="match status" value="1"/>
</dbReference>
<reference evidence="4 5" key="1">
    <citation type="submission" date="2017-04" db="EMBL/GenBank/DDBJ databases">
        <authorList>
            <person name="Afonso C.L."/>
            <person name="Miller P.J."/>
            <person name="Scott M.A."/>
            <person name="Spackman E."/>
            <person name="Goraichik I."/>
            <person name="Dimitrov K.M."/>
            <person name="Suarez D.L."/>
            <person name="Swayne D.E."/>
        </authorList>
    </citation>
    <scope>NUCLEOTIDE SEQUENCE [LARGE SCALE GENOMIC DNA]</scope>
    <source>
        <strain evidence="4 5">11</strain>
    </source>
</reference>
<name>A0A1X7K0Q0_9BACL</name>
<dbReference type="RefSeq" id="WP_085494187.1">
    <property type="nucleotide sequence ID" value="NZ_FXAZ01000002.1"/>
</dbReference>
<dbReference type="GO" id="GO:0005840">
    <property type="term" value="C:ribosome"/>
    <property type="evidence" value="ECO:0007669"/>
    <property type="project" value="UniProtKB-KW"/>
</dbReference>
<sequence length="145" mass="16881">MIRDMIIRLAAPEDAAELARLNDEFNGVGRSPAEIEESLRQSKEIVLIAFLRKRAVGFICGQYFRSFCYSELQGEITEMYVMREARGQRIGTSLIKKLEEELEKQGVQSIKVLTGNDNYNARRVYEQSFYELENEVILHKELKLW</sequence>
<keyword evidence="5" id="KW-1185">Reference proteome</keyword>
<keyword evidence="4" id="KW-0689">Ribosomal protein</keyword>
<dbReference type="PANTHER" id="PTHR43877">
    <property type="entry name" value="AMINOALKYLPHOSPHONATE N-ACETYLTRANSFERASE-RELATED-RELATED"/>
    <property type="match status" value="1"/>
</dbReference>
<dbReference type="STRING" id="1852522.SAMN06295960_1951"/>
<evidence type="ECO:0000256" key="1">
    <source>
        <dbReference type="ARBA" id="ARBA00022679"/>
    </source>
</evidence>
<protein>
    <submittedName>
        <fullName evidence="4">Ribosomal protein S18 acetylase RimI</fullName>
    </submittedName>
</protein>
<evidence type="ECO:0000256" key="2">
    <source>
        <dbReference type="ARBA" id="ARBA00023315"/>
    </source>
</evidence>
<dbReference type="CDD" id="cd04301">
    <property type="entry name" value="NAT_SF"/>
    <property type="match status" value="1"/>
</dbReference>